<dbReference type="AlphaFoldDB" id="A0A161K1L0"/>
<proteinExistence type="predicted"/>
<name>A0A161K1L0_9ZZZZ</name>
<dbReference type="InterPro" id="IPR055348">
    <property type="entry name" value="DctQ"/>
</dbReference>
<evidence type="ECO:0000256" key="1">
    <source>
        <dbReference type="ARBA" id="ARBA00004651"/>
    </source>
</evidence>
<keyword evidence="4 7" id="KW-0812">Transmembrane</keyword>
<evidence type="ECO:0000256" key="5">
    <source>
        <dbReference type="ARBA" id="ARBA00022989"/>
    </source>
</evidence>
<dbReference type="EMBL" id="CZRL01000104">
    <property type="protein sequence ID" value="CUS54684.1"/>
    <property type="molecule type" value="Genomic_DNA"/>
</dbReference>
<feature type="transmembrane region" description="Helical" evidence="7">
    <location>
        <begin position="100"/>
        <end position="124"/>
    </location>
</feature>
<feature type="transmembrane region" description="Helical" evidence="7">
    <location>
        <begin position="145"/>
        <end position="164"/>
    </location>
</feature>
<protein>
    <submittedName>
        <fullName evidence="9">Hypothetical permease protein</fullName>
    </submittedName>
</protein>
<evidence type="ECO:0000256" key="7">
    <source>
        <dbReference type="SAM" id="Phobius"/>
    </source>
</evidence>
<evidence type="ECO:0000256" key="6">
    <source>
        <dbReference type="ARBA" id="ARBA00023136"/>
    </source>
</evidence>
<accession>A0A161K1L0</accession>
<feature type="transmembrane region" description="Helical" evidence="7">
    <location>
        <begin position="239"/>
        <end position="262"/>
    </location>
</feature>
<dbReference type="Pfam" id="PF04290">
    <property type="entry name" value="DctQ"/>
    <property type="match status" value="1"/>
</dbReference>
<keyword evidence="3" id="KW-1003">Cell membrane</keyword>
<evidence type="ECO:0000259" key="8">
    <source>
        <dbReference type="Pfam" id="PF04290"/>
    </source>
</evidence>
<sequence length="332" mass="36489">MAVAQESTASVSDVATFWVRVFSWSMIAVLAVFLASNYLVTTRDWPSIANIFLQESAGSLAWIQLAAYLAGFAAAAIYVLSSRAQTLRADSALISDANIFLIRAFFWAVLLIGLIDMMVSFLRVEGLLVGVVGEEMTKKLGRPQFRGTYLHMPLIGAGLVIAAFTRTLGFIWLTLLIVVAELAIVITRFVFSYEQAFMGDLVRFWYGALFLFASAYTLLEEGHVRVDVFYTNFTAKKKGLVNVFGSILLGLTFSWTIILIGMGSKSAMINMPIAKFEVSQSGYGLYVKYLLAAFLAVFAITMAIQFVSYFLAAVADYRGEPGKRQPAAAPTH</sequence>
<evidence type="ECO:0000313" key="9">
    <source>
        <dbReference type="EMBL" id="CUS54684.1"/>
    </source>
</evidence>
<organism evidence="9">
    <name type="scientific">hydrothermal vent metagenome</name>
    <dbReference type="NCBI Taxonomy" id="652676"/>
    <lineage>
        <taxon>unclassified sequences</taxon>
        <taxon>metagenomes</taxon>
        <taxon>ecological metagenomes</taxon>
    </lineage>
</organism>
<keyword evidence="5 7" id="KW-1133">Transmembrane helix</keyword>
<evidence type="ECO:0000256" key="2">
    <source>
        <dbReference type="ARBA" id="ARBA00022448"/>
    </source>
</evidence>
<keyword evidence="2" id="KW-0813">Transport</keyword>
<dbReference type="GO" id="GO:0005886">
    <property type="term" value="C:plasma membrane"/>
    <property type="evidence" value="ECO:0007669"/>
    <property type="project" value="UniProtKB-SubCell"/>
</dbReference>
<gene>
    <name evidence="9" type="ORF">MGWOODY_XGa915</name>
</gene>
<feature type="transmembrane region" description="Helical" evidence="7">
    <location>
        <begin position="60"/>
        <end position="80"/>
    </location>
</feature>
<evidence type="ECO:0000256" key="4">
    <source>
        <dbReference type="ARBA" id="ARBA00022692"/>
    </source>
</evidence>
<feature type="transmembrane region" description="Helical" evidence="7">
    <location>
        <begin position="283"/>
        <end position="311"/>
    </location>
</feature>
<keyword evidence="6 7" id="KW-0472">Membrane</keyword>
<feature type="domain" description="Tripartite ATP-independent periplasmic transporters DctQ component" evidence="8">
    <location>
        <begin position="182"/>
        <end position="308"/>
    </location>
</feature>
<reference evidence="9" key="1">
    <citation type="submission" date="2015-10" db="EMBL/GenBank/DDBJ databases">
        <authorList>
            <person name="Gilbert D.G."/>
        </authorList>
    </citation>
    <scope>NUCLEOTIDE SEQUENCE</scope>
</reference>
<feature type="transmembrane region" description="Helical" evidence="7">
    <location>
        <begin position="17"/>
        <end position="40"/>
    </location>
</feature>
<evidence type="ECO:0000256" key="3">
    <source>
        <dbReference type="ARBA" id="ARBA00022475"/>
    </source>
</evidence>
<feature type="transmembrane region" description="Helical" evidence="7">
    <location>
        <begin position="203"/>
        <end position="219"/>
    </location>
</feature>
<feature type="transmembrane region" description="Helical" evidence="7">
    <location>
        <begin position="170"/>
        <end position="191"/>
    </location>
</feature>
<comment type="subcellular location">
    <subcellularLocation>
        <location evidence="1">Cell membrane</location>
        <topology evidence="1">Multi-pass membrane protein</topology>
    </subcellularLocation>
</comment>